<dbReference type="Gene3D" id="3.30.40.10">
    <property type="entry name" value="Zinc/RING finger domain, C3HC4 (zinc finger)"/>
    <property type="match status" value="1"/>
</dbReference>
<dbReference type="CDD" id="cd00177">
    <property type="entry name" value="START"/>
    <property type="match status" value="1"/>
</dbReference>
<dbReference type="InterPro" id="IPR051213">
    <property type="entry name" value="START_lipid_transfer"/>
</dbReference>
<dbReference type="PANTHER" id="PTHR19308">
    <property type="entry name" value="PHOSPHATIDYLCHOLINE TRANSFER PROTEIN"/>
    <property type="match status" value="1"/>
</dbReference>
<dbReference type="GeneID" id="20092021"/>
<reference evidence="7" key="1">
    <citation type="submission" date="2013-12" db="EMBL/GenBank/DDBJ databases">
        <title>The Genome Sequence of Aphanomyces invadans NJM9701.</title>
        <authorList>
            <consortium name="The Broad Institute Genomics Platform"/>
            <person name="Russ C."/>
            <person name="Tyler B."/>
            <person name="van West P."/>
            <person name="Dieguez-Uribeondo J."/>
            <person name="Young S.K."/>
            <person name="Zeng Q."/>
            <person name="Gargeya S."/>
            <person name="Fitzgerald M."/>
            <person name="Abouelleil A."/>
            <person name="Alvarado L."/>
            <person name="Chapman S.B."/>
            <person name="Gainer-Dewar J."/>
            <person name="Goldberg J."/>
            <person name="Griggs A."/>
            <person name="Gujja S."/>
            <person name="Hansen M."/>
            <person name="Howarth C."/>
            <person name="Imamovic A."/>
            <person name="Ireland A."/>
            <person name="Larimer J."/>
            <person name="McCowan C."/>
            <person name="Murphy C."/>
            <person name="Pearson M."/>
            <person name="Poon T.W."/>
            <person name="Priest M."/>
            <person name="Roberts A."/>
            <person name="Saif S."/>
            <person name="Shea T."/>
            <person name="Sykes S."/>
            <person name="Wortman J."/>
            <person name="Nusbaum C."/>
            <person name="Birren B."/>
        </authorList>
    </citation>
    <scope>NUCLEOTIDE SEQUENCE [LARGE SCALE GENOMIC DNA]</scope>
    <source>
        <strain evidence="7">NJM9701</strain>
    </source>
</reference>
<dbReference type="Pfam" id="PF01852">
    <property type="entry name" value="START"/>
    <property type="match status" value="1"/>
</dbReference>
<dbReference type="GO" id="GO:0008270">
    <property type="term" value="F:zinc ion binding"/>
    <property type="evidence" value="ECO:0007669"/>
    <property type="project" value="UniProtKB-KW"/>
</dbReference>
<dbReference type="PROSITE" id="PS50178">
    <property type="entry name" value="ZF_FYVE"/>
    <property type="match status" value="1"/>
</dbReference>
<dbReference type="VEuPathDB" id="FungiDB:H310_14971"/>
<evidence type="ECO:0000259" key="6">
    <source>
        <dbReference type="PROSITE" id="PS50848"/>
    </source>
</evidence>
<proteinExistence type="predicted"/>
<dbReference type="SUPFAM" id="SSF57903">
    <property type="entry name" value="FYVE/PHD zinc finger"/>
    <property type="match status" value="1"/>
</dbReference>
<evidence type="ECO:0000256" key="3">
    <source>
        <dbReference type="ARBA" id="ARBA00022833"/>
    </source>
</evidence>
<dbReference type="InterPro" id="IPR017455">
    <property type="entry name" value="Znf_FYVE-rel"/>
</dbReference>
<dbReference type="GO" id="GO:0005737">
    <property type="term" value="C:cytoplasm"/>
    <property type="evidence" value="ECO:0007669"/>
    <property type="project" value="UniProtKB-ARBA"/>
</dbReference>
<dbReference type="PROSITE" id="PS50848">
    <property type="entry name" value="START"/>
    <property type="match status" value="1"/>
</dbReference>
<keyword evidence="2 4" id="KW-0863">Zinc-finger</keyword>
<dbReference type="RefSeq" id="XP_008881173.1">
    <property type="nucleotide sequence ID" value="XM_008882951.1"/>
</dbReference>
<dbReference type="InterPro" id="IPR013083">
    <property type="entry name" value="Znf_RING/FYVE/PHD"/>
</dbReference>
<name>A0A024TA13_9STRA</name>
<evidence type="ECO:0008006" key="8">
    <source>
        <dbReference type="Google" id="ProtNLM"/>
    </source>
</evidence>
<evidence type="ECO:0000256" key="1">
    <source>
        <dbReference type="ARBA" id="ARBA00022723"/>
    </source>
</evidence>
<dbReference type="STRING" id="157072.A0A024TA13"/>
<dbReference type="SUPFAM" id="SSF55961">
    <property type="entry name" value="Bet v1-like"/>
    <property type="match status" value="1"/>
</dbReference>
<gene>
    <name evidence="7" type="ORF">H310_14971</name>
</gene>
<dbReference type="AlphaFoldDB" id="A0A024TA13"/>
<sequence>MPWPLKQTKADMPTVHRRQDELVQTGVDTLDAILARDSGQDGTVWTAGTTLRRRQESSSVMFWKGHVPGYTVDAVKATCYVGCSAVQLANKLKDPTRLREYDATIFGCRIVEEVDVPSFTTIQFWQGVPLFPATAREFCVLTAERRLPGSQEIVLAARSIEHESVPHNAAYIRGEMYLTGFILRPVGKTSCFVTALRHVNMCGTAAPFVGRKADDMVAIAMNLQRLFGKPTEPNDLPATAVAPVSSLQRPAPHEPPPDASTCANCGKDILHGFSRHRCIVCHHVLCGDCARHVVKSKQWQVLRMCNPCAAENVANDQRTPPDKSPVRVQRTTEEIAAQPASQVSPTALLVVCAVASLVVWMEWPGHALVIFTVGLLSLFASIAHSPSGCASSRGELVRSR</sequence>
<keyword evidence="3" id="KW-0862">Zinc</keyword>
<dbReference type="PROSITE" id="PS00518">
    <property type="entry name" value="ZF_RING_1"/>
    <property type="match status" value="1"/>
</dbReference>
<dbReference type="PANTHER" id="PTHR19308:SF56">
    <property type="entry name" value="START DOMAIN-CONTAINING PROTEIN"/>
    <property type="match status" value="1"/>
</dbReference>
<dbReference type="InterPro" id="IPR011011">
    <property type="entry name" value="Znf_FYVE_PHD"/>
</dbReference>
<evidence type="ECO:0000256" key="4">
    <source>
        <dbReference type="PROSITE-ProRule" id="PRU00091"/>
    </source>
</evidence>
<dbReference type="InterPro" id="IPR023393">
    <property type="entry name" value="START-like_dom_sf"/>
</dbReference>
<protein>
    <recommendedName>
        <fullName evidence="8">FYVE-type domain-containing protein</fullName>
    </recommendedName>
</protein>
<dbReference type="OrthoDB" id="79757at2759"/>
<dbReference type="GO" id="GO:0008289">
    <property type="term" value="F:lipid binding"/>
    <property type="evidence" value="ECO:0007669"/>
    <property type="project" value="InterPro"/>
</dbReference>
<dbReference type="InterPro" id="IPR017907">
    <property type="entry name" value="Znf_RING_CS"/>
</dbReference>
<dbReference type="EMBL" id="KI914067">
    <property type="protein sequence ID" value="ETV90197.1"/>
    <property type="molecule type" value="Genomic_DNA"/>
</dbReference>
<accession>A0A024TA13</accession>
<evidence type="ECO:0000313" key="7">
    <source>
        <dbReference type="EMBL" id="ETV90197.1"/>
    </source>
</evidence>
<evidence type="ECO:0000259" key="5">
    <source>
        <dbReference type="PROSITE" id="PS50178"/>
    </source>
</evidence>
<feature type="domain" description="FYVE-type" evidence="5">
    <location>
        <begin position="256"/>
        <end position="313"/>
    </location>
</feature>
<dbReference type="InterPro" id="IPR002913">
    <property type="entry name" value="START_lipid-bd_dom"/>
</dbReference>
<dbReference type="Gene3D" id="3.30.530.20">
    <property type="match status" value="1"/>
</dbReference>
<keyword evidence="1" id="KW-0479">Metal-binding</keyword>
<organism evidence="7">
    <name type="scientific">Aphanomyces invadans</name>
    <dbReference type="NCBI Taxonomy" id="157072"/>
    <lineage>
        <taxon>Eukaryota</taxon>
        <taxon>Sar</taxon>
        <taxon>Stramenopiles</taxon>
        <taxon>Oomycota</taxon>
        <taxon>Saprolegniomycetes</taxon>
        <taxon>Saprolegniales</taxon>
        <taxon>Verrucalvaceae</taxon>
        <taxon>Aphanomyces</taxon>
    </lineage>
</organism>
<evidence type="ECO:0000256" key="2">
    <source>
        <dbReference type="ARBA" id="ARBA00022771"/>
    </source>
</evidence>
<feature type="domain" description="START" evidence="6">
    <location>
        <begin position="34"/>
        <end position="221"/>
    </location>
</feature>